<keyword evidence="1" id="KW-0328">Glycosyltransferase</keyword>
<dbReference type="EMBL" id="VIGW01000015">
    <property type="protein sequence ID" value="TWS17971.1"/>
    <property type="molecule type" value="Genomic_DNA"/>
</dbReference>
<evidence type="ECO:0000256" key="1">
    <source>
        <dbReference type="ARBA" id="ARBA00022676"/>
    </source>
</evidence>
<dbReference type="Proteomes" id="UP000317291">
    <property type="component" value="Unassembled WGS sequence"/>
</dbReference>
<gene>
    <name evidence="5" type="ORF">FK529_17960</name>
</gene>
<name>A0A5C5R745_9ACTN</name>
<dbReference type="AlphaFoldDB" id="A0A5C5R745"/>
<sequence>MAEHHRPAKRYRRDRRVVRRQPESGAGLNMRITIIGLNFAPEVTGIAPYTTAIAEGLAARGHEVEVLAGLPHYPGWREIPGYRGRSVERLGRATVRRIGHYVPQGHSMRGRLRMELSFGRLVAARRWDSPDVVLTVSPSLLAAGAVVAAAHVRRVPSVVVVQDLYGKSAGETDALSAAAGALTRLERAILSAASRVVVIHDRFAATVASLGIPAHRINTVRNWTHVPDAGVVDVAAVRAGLGWSPDEIVVLHTGNMGMKQGLENVVEAARIADARGLRMRFSLVGGGNQHDHLVASAAGVASIEFRDPLPPKDFLCALRAADVLLVNERPGVAEMAVPSKLTSYFASGRPVVAATDAGSTTSAEVHAAGAGTVVPAGRPQALVDACLDMAADVDRAAACGAAAKDFAAQRLGAAHAIAEYEGVCRSVMETGRSVHA</sequence>
<dbReference type="GO" id="GO:0016758">
    <property type="term" value="F:hexosyltransferase activity"/>
    <property type="evidence" value="ECO:0007669"/>
    <property type="project" value="TreeGrafter"/>
</dbReference>
<dbReference type="SUPFAM" id="SSF53756">
    <property type="entry name" value="UDP-Glycosyltransferase/glycogen phosphorylase"/>
    <property type="match status" value="1"/>
</dbReference>
<feature type="compositionally biased region" description="Basic residues" evidence="3">
    <location>
        <begin position="1"/>
        <end position="19"/>
    </location>
</feature>
<dbReference type="Pfam" id="PF13692">
    <property type="entry name" value="Glyco_trans_1_4"/>
    <property type="match status" value="1"/>
</dbReference>
<evidence type="ECO:0000313" key="5">
    <source>
        <dbReference type="EMBL" id="TWS17971.1"/>
    </source>
</evidence>
<keyword evidence="2 5" id="KW-0808">Transferase</keyword>
<accession>A0A5C5R745</accession>
<dbReference type="CDD" id="cd03794">
    <property type="entry name" value="GT4_WbuB-like"/>
    <property type="match status" value="1"/>
</dbReference>
<dbReference type="RefSeq" id="WP_146563782.1">
    <property type="nucleotide sequence ID" value="NZ_VIGW01000015.1"/>
</dbReference>
<dbReference type="Gene3D" id="3.40.50.2000">
    <property type="entry name" value="Glycogen Phosphorylase B"/>
    <property type="match status" value="2"/>
</dbReference>
<reference evidence="5 6" key="1">
    <citation type="submission" date="2019-06" db="EMBL/GenBank/DDBJ databases">
        <title>Tsukamurella conjunctivitidis sp. nov., Tsukamurella assacharolytica sp. nov. and Tsukamurella sputae sp. nov. isolated from patients with conjunctivitis, bacteraemia (lymphoma) and respiratory infection (sputum) in Hong Kong.</title>
        <authorList>
            <person name="Teng J.L.L."/>
            <person name="Lee H.H."/>
            <person name="Fong J.Y.H."/>
            <person name="Fok K.M.N."/>
            <person name="Lau S.K.P."/>
            <person name="Woo P.C.Y."/>
        </authorList>
    </citation>
    <scope>NUCLEOTIDE SEQUENCE [LARGE SCALE GENOMIC DNA]</scope>
    <source>
        <strain evidence="5 6">HKU71</strain>
    </source>
</reference>
<dbReference type="PANTHER" id="PTHR45947">
    <property type="entry name" value="SULFOQUINOVOSYL TRANSFERASE SQD2"/>
    <property type="match status" value="1"/>
</dbReference>
<keyword evidence="6" id="KW-1185">Reference proteome</keyword>
<comment type="caution">
    <text evidence="5">The sequence shown here is derived from an EMBL/GenBank/DDBJ whole genome shotgun (WGS) entry which is preliminary data.</text>
</comment>
<dbReference type="GO" id="GO:1901137">
    <property type="term" value="P:carbohydrate derivative biosynthetic process"/>
    <property type="evidence" value="ECO:0007669"/>
    <property type="project" value="UniProtKB-ARBA"/>
</dbReference>
<dbReference type="GO" id="GO:1903509">
    <property type="term" value="P:liposaccharide metabolic process"/>
    <property type="evidence" value="ECO:0007669"/>
    <property type="project" value="UniProtKB-ARBA"/>
</dbReference>
<evidence type="ECO:0000259" key="4">
    <source>
        <dbReference type="Pfam" id="PF13579"/>
    </source>
</evidence>
<dbReference type="InterPro" id="IPR050194">
    <property type="entry name" value="Glycosyltransferase_grp1"/>
</dbReference>
<evidence type="ECO:0000313" key="6">
    <source>
        <dbReference type="Proteomes" id="UP000317291"/>
    </source>
</evidence>
<feature type="region of interest" description="Disordered" evidence="3">
    <location>
        <begin position="1"/>
        <end position="22"/>
    </location>
</feature>
<feature type="domain" description="Glycosyltransferase subfamily 4-like N-terminal" evidence="4">
    <location>
        <begin position="44"/>
        <end position="223"/>
    </location>
</feature>
<protein>
    <submittedName>
        <fullName evidence="5">Glycosyltransferase</fullName>
    </submittedName>
</protein>
<evidence type="ECO:0000256" key="3">
    <source>
        <dbReference type="SAM" id="MobiDB-lite"/>
    </source>
</evidence>
<dbReference type="InterPro" id="IPR028098">
    <property type="entry name" value="Glyco_trans_4-like_N"/>
</dbReference>
<dbReference type="Pfam" id="PF13579">
    <property type="entry name" value="Glyco_trans_4_4"/>
    <property type="match status" value="1"/>
</dbReference>
<dbReference type="PANTHER" id="PTHR45947:SF3">
    <property type="entry name" value="SULFOQUINOVOSYL TRANSFERASE SQD2"/>
    <property type="match status" value="1"/>
</dbReference>
<evidence type="ECO:0000256" key="2">
    <source>
        <dbReference type="ARBA" id="ARBA00022679"/>
    </source>
</evidence>
<proteinExistence type="predicted"/>
<organism evidence="5 6">
    <name type="scientific">Tsukamurella asaccharolytica</name>
    <dbReference type="NCBI Taxonomy" id="2592067"/>
    <lineage>
        <taxon>Bacteria</taxon>
        <taxon>Bacillati</taxon>
        <taxon>Actinomycetota</taxon>
        <taxon>Actinomycetes</taxon>
        <taxon>Mycobacteriales</taxon>
        <taxon>Tsukamurellaceae</taxon>
        <taxon>Tsukamurella</taxon>
    </lineage>
</organism>